<dbReference type="PANTHER" id="PTHR47649">
    <property type="entry name" value="RIBONUCLEASE D"/>
    <property type="match status" value="1"/>
</dbReference>
<dbReference type="PANTHER" id="PTHR47649:SF1">
    <property type="entry name" value="RIBONUCLEASE D"/>
    <property type="match status" value="1"/>
</dbReference>
<evidence type="ECO:0000313" key="8">
    <source>
        <dbReference type="EMBL" id="ELR67363.1"/>
    </source>
</evidence>
<feature type="domain" description="HRDC" evidence="7">
    <location>
        <begin position="232"/>
        <end position="311"/>
    </location>
</feature>
<reference evidence="8 9" key="1">
    <citation type="submission" date="2012-12" db="EMBL/GenBank/DDBJ databases">
        <title>Genome Assembly of Photobacterium sp. AK15.</title>
        <authorList>
            <person name="Khatri I."/>
            <person name="Vaidya B."/>
            <person name="Srinivas T.N.R."/>
            <person name="Subramanian S."/>
            <person name="Pinnaka A."/>
        </authorList>
    </citation>
    <scope>NUCLEOTIDE SEQUENCE [LARGE SCALE GENOMIC DNA]</scope>
    <source>
        <strain evidence="8 9">AK15</strain>
    </source>
</reference>
<dbReference type="AlphaFoldDB" id="L8JGJ7"/>
<dbReference type="InterPro" id="IPR002121">
    <property type="entry name" value="HRDC_dom"/>
</dbReference>
<dbReference type="Proteomes" id="UP000011134">
    <property type="component" value="Unassembled WGS sequence"/>
</dbReference>
<dbReference type="PROSITE" id="PS50967">
    <property type="entry name" value="HRDC"/>
    <property type="match status" value="1"/>
</dbReference>
<dbReference type="Gene3D" id="1.10.150.80">
    <property type="entry name" value="HRDC domain"/>
    <property type="match status" value="2"/>
</dbReference>
<proteinExistence type="inferred from homology"/>
<dbReference type="GO" id="GO:0033890">
    <property type="term" value="F:ribonuclease D activity"/>
    <property type="evidence" value="ECO:0007669"/>
    <property type="project" value="UniProtKB-UniRule"/>
</dbReference>
<dbReference type="GO" id="GO:0000166">
    <property type="term" value="F:nucleotide binding"/>
    <property type="evidence" value="ECO:0007669"/>
    <property type="project" value="InterPro"/>
</dbReference>
<evidence type="ECO:0000256" key="6">
    <source>
        <dbReference type="HAMAP-Rule" id="MF_01899"/>
    </source>
</evidence>
<dbReference type="SUPFAM" id="SSF47819">
    <property type="entry name" value="HRDC-like"/>
    <property type="match status" value="2"/>
</dbReference>
<dbReference type="Pfam" id="PF01612">
    <property type="entry name" value="DNA_pol_A_exo1"/>
    <property type="match status" value="1"/>
</dbReference>
<organism evidence="8 9">
    <name type="scientific">Photobacterium marinum</name>
    <dbReference type="NCBI Taxonomy" id="1056511"/>
    <lineage>
        <taxon>Bacteria</taxon>
        <taxon>Pseudomonadati</taxon>
        <taxon>Pseudomonadota</taxon>
        <taxon>Gammaproteobacteria</taxon>
        <taxon>Vibrionales</taxon>
        <taxon>Vibrionaceae</taxon>
        <taxon>Photobacterium</taxon>
    </lineage>
</organism>
<dbReference type="SMART" id="SM00474">
    <property type="entry name" value="35EXOc"/>
    <property type="match status" value="1"/>
</dbReference>
<comment type="function">
    <text evidence="6">Exonuclease involved in the 3' processing of various precursor tRNAs. Initiates hydrolysis at the 3'-terminus of an RNA molecule and releases 5'-mononucleotides.</text>
</comment>
<dbReference type="InterPro" id="IPR012337">
    <property type="entry name" value="RNaseH-like_sf"/>
</dbReference>
<evidence type="ECO:0000256" key="1">
    <source>
        <dbReference type="ARBA" id="ARBA00022490"/>
    </source>
</evidence>
<protein>
    <recommendedName>
        <fullName evidence="6">Ribonuclease D</fullName>
        <shortName evidence="6">RNase D</shortName>
        <ecNumber evidence="6">3.1.13.5</ecNumber>
    </recommendedName>
</protein>
<dbReference type="GO" id="GO:0008408">
    <property type="term" value="F:3'-5' exonuclease activity"/>
    <property type="evidence" value="ECO:0007669"/>
    <property type="project" value="InterPro"/>
</dbReference>
<dbReference type="HAMAP" id="MF_01899">
    <property type="entry name" value="RNase_D"/>
    <property type="match status" value="1"/>
</dbReference>
<dbReference type="Pfam" id="PF21293">
    <property type="entry name" value="RNAseD_HRDC_C"/>
    <property type="match status" value="1"/>
</dbReference>
<keyword evidence="9" id="KW-1185">Reference proteome</keyword>
<dbReference type="FunFam" id="3.30.420.10:FF:000060">
    <property type="entry name" value="Ribonuclease D"/>
    <property type="match status" value="1"/>
</dbReference>
<gene>
    <name evidence="6" type="primary">rnd</name>
    <name evidence="8" type="ORF">C942_01291</name>
</gene>
<dbReference type="Pfam" id="PF00570">
    <property type="entry name" value="HRDC"/>
    <property type="match status" value="1"/>
</dbReference>
<evidence type="ECO:0000256" key="2">
    <source>
        <dbReference type="ARBA" id="ARBA00022694"/>
    </source>
</evidence>
<name>L8JGJ7_9GAMM</name>
<comment type="similarity">
    <text evidence="6">Belongs to the RNase D family.</text>
</comment>
<keyword evidence="4 6" id="KW-0378">Hydrolase</keyword>
<evidence type="ECO:0000259" key="7">
    <source>
        <dbReference type="PROSITE" id="PS50967"/>
    </source>
</evidence>
<keyword evidence="3 6" id="KW-0540">Nuclease</keyword>
<evidence type="ECO:0000256" key="4">
    <source>
        <dbReference type="ARBA" id="ARBA00022801"/>
    </source>
</evidence>
<evidence type="ECO:0000256" key="5">
    <source>
        <dbReference type="ARBA" id="ARBA00022839"/>
    </source>
</evidence>
<comment type="cofactor">
    <cofactor evidence="6">
        <name>a divalent metal cation</name>
        <dbReference type="ChEBI" id="CHEBI:60240"/>
    </cofactor>
</comment>
<dbReference type="GO" id="GO:0042780">
    <property type="term" value="P:tRNA 3'-end processing"/>
    <property type="evidence" value="ECO:0007669"/>
    <property type="project" value="UniProtKB-UniRule"/>
</dbReference>
<dbReference type="SUPFAM" id="SSF53098">
    <property type="entry name" value="Ribonuclease H-like"/>
    <property type="match status" value="1"/>
</dbReference>
<dbReference type="EMBL" id="AMZO01000002">
    <property type="protein sequence ID" value="ELR67363.1"/>
    <property type="molecule type" value="Genomic_DNA"/>
</dbReference>
<dbReference type="InterPro" id="IPR006292">
    <property type="entry name" value="RNase_D"/>
</dbReference>
<dbReference type="GO" id="GO:0003676">
    <property type="term" value="F:nucleic acid binding"/>
    <property type="evidence" value="ECO:0007669"/>
    <property type="project" value="InterPro"/>
</dbReference>
<dbReference type="InterPro" id="IPR002562">
    <property type="entry name" value="3'-5'_exonuclease_dom"/>
</dbReference>
<dbReference type="PATRIC" id="fig|1056511.3.peg.363"/>
<comment type="subcellular location">
    <subcellularLocation>
        <location evidence="6">Cytoplasm</location>
    </subcellularLocation>
</comment>
<dbReference type="InterPro" id="IPR051086">
    <property type="entry name" value="RNase_D-like"/>
</dbReference>
<dbReference type="InterPro" id="IPR048579">
    <property type="entry name" value="RNAseD_HRDC_C"/>
</dbReference>
<dbReference type="InterPro" id="IPR044876">
    <property type="entry name" value="HRDC_dom_sf"/>
</dbReference>
<keyword evidence="1 6" id="KW-0963">Cytoplasm</keyword>
<dbReference type="GO" id="GO:0005737">
    <property type="term" value="C:cytoplasm"/>
    <property type="evidence" value="ECO:0007669"/>
    <property type="project" value="UniProtKB-SubCell"/>
</dbReference>
<keyword evidence="2 6" id="KW-0819">tRNA processing</keyword>
<comment type="caution">
    <text evidence="8">The sequence shown here is derived from an EMBL/GenBank/DDBJ whole genome shotgun (WGS) entry which is preliminary data.</text>
</comment>
<dbReference type="Gene3D" id="3.30.420.10">
    <property type="entry name" value="Ribonuclease H-like superfamily/Ribonuclease H"/>
    <property type="match status" value="1"/>
</dbReference>
<dbReference type="InterPro" id="IPR036397">
    <property type="entry name" value="RNaseH_sf"/>
</dbReference>
<evidence type="ECO:0000256" key="3">
    <source>
        <dbReference type="ARBA" id="ARBA00022722"/>
    </source>
</evidence>
<dbReference type="InterPro" id="IPR010997">
    <property type="entry name" value="HRDC-like_sf"/>
</dbReference>
<dbReference type="EC" id="3.1.13.5" evidence="6"/>
<dbReference type="CDD" id="cd06142">
    <property type="entry name" value="RNaseD_exo"/>
    <property type="match status" value="1"/>
</dbReference>
<comment type="catalytic activity">
    <reaction evidence="6">
        <text>Exonucleolytic cleavage that removes extra residues from the 3'-terminus of tRNA to produce 5'-mononucleotides.</text>
        <dbReference type="EC" id="3.1.13.5"/>
    </reaction>
</comment>
<keyword evidence="5 6" id="KW-0269">Exonuclease</keyword>
<dbReference type="NCBIfam" id="TIGR01388">
    <property type="entry name" value="rnd"/>
    <property type="match status" value="1"/>
</dbReference>
<evidence type="ECO:0000313" key="9">
    <source>
        <dbReference type="Proteomes" id="UP000011134"/>
    </source>
</evidence>
<sequence>MSAGVMPALCFDRSGRPNKRFAVNFEIVTTTERLDVVCEHARTKSAVMLDTEFVRTRTLYPKLGLIQLFDGDSLVLIDPLAIDDLEPLWALLRDQSVIKVLHACGEDLEVFQHYAGCLPVPMLDTQVMASFLGYGVSAGFGTLVNDFLGIELDKGEARTNWLARPLTTKQLDYAAADVFYLLPLYEKLYEQVEAKGWLDALKQECSSLMLKRMKQADPEKAYLDIKNAWQLDPKQLAILQKAAKWRMLEARKRDLALNFIVKELHLWKLARFNIKSKAVMAKEGFDSMEIQRHAGRLLKMVYDVDKMSPLDYPEKIVRLVDLPGYKQLVKRIKDEVTKVEAETGLAPEFLASKKQVNQLISWAWKKQMPADDLPDMMKTWRKALFEERVMPLLKR</sequence>
<accession>L8JGJ7</accession>